<protein>
    <recommendedName>
        <fullName evidence="4">Protein WVD2-like 7</fullName>
    </recommendedName>
</protein>
<dbReference type="PANTHER" id="PTHR47067:SF7">
    <property type="entry name" value="TPX2 (TARGETING PROTEIN FOR XKLP2) PROTEIN FAMILY"/>
    <property type="match status" value="1"/>
</dbReference>
<gene>
    <name evidence="2" type="ORF">OLEA9_A053845</name>
</gene>
<dbReference type="PANTHER" id="PTHR47067">
    <property type="entry name" value="TPX2 (TARGETING PROTEIN FOR XKLP2) PROTEIN FAMILY-RELATED"/>
    <property type="match status" value="1"/>
</dbReference>
<accession>A0A8S0T701</accession>
<dbReference type="Gramene" id="OE9A053845T3">
    <property type="protein sequence ID" value="OE9A053845C3"/>
    <property type="gene ID" value="OE9A053845"/>
</dbReference>
<dbReference type="OrthoDB" id="914124at2759"/>
<evidence type="ECO:0008006" key="4">
    <source>
        <dbReference type="Google" id="ProtNLM"/>
    </source>
</evidence>
<feature type="compositionally biased region" description="Basic and acidic residues" evidence="1">
    <location>
        <begin position="233"/>
        <end position="256"/>
    </location>
</feature>
<comment type="caution">
    <text evidence="2">The sequence shown here is derived from an EMBL/GenBank/DDBJ whole genome shotgun (WGS) entry which is preliminary data.</text>
</comment>
<name>A0A8S0T701_OLEEU</name>
<feature type="region of interest" description="Disordered" evidence="1">
    <location>
        <begin position="213"/>
        <end position="260"/>
    </location>
</feature>
<dbReference type="Proteomes" id="UP000594638">
    <property type="component" value="Unassembled WGS sequence"/>
</dbReference>
<evidence type="ECO:0000313" key="3">
    <source>
        <dbReference type="Proteomes" id="UP000594638"/>
    </source>
</evidence>
<dbReference type="Gramene" id="OE9A053845T8">
    <property type="protein sequence ID" value="OE9A053845C8"/>
    <property type="gene ID" value="OE9A053845"/>
</dbReference>
<evidence type="ECO:0000313" key="2">
    <source>
        <dbReference type="EMBL" id="CAA2999474.1"/>
    </source>
</evidence>
<dbReference type="AlphaFoldDB" id="A0A8S0T701"/>
<keyword evidence="3" id="KW-1185">Reference proteome</keyword>
<dbReference type="Gramene" id="OE9A053845T5">
    <property type="protein sequence ID" value="OE9A053845C5"/>
    <property type="gene ID" value="OE9A053845"/>
</dbReference>
<reference evidence="2 3" key="1">
    <citation type="submission" date="2019-12" db="EMBL/GenBank/DDBJ databases">
        <authorList>
            <person name="Alioto T."/>
            <person name="Alioto T."/>
            <person name="Gomez Garrido J."/>
        </authorList>
    </citation>
    <scope>NUCLEOTIDE SEQUENCE [LARGE SCALE GENOMIC DNA]</scope>
</reference>
<proteinExistence type="predicted"/>
<dbReference type="InterPro" id="IPR044216">
    <property type="entry name" value="WDL7"/>
</dbReference>
<organism evidence="2 3">
    <name type="scientific">Olea europaea subsp. europaea</name>
    <dbReference type="NCBI Taxonomy" id="158383"/>
    <lineage>
        <taxon>Eukaryota</taxon>
        <taxon>Viridiplantae</taxon>
        <taxon>Streptophyta</taxon>
        <taxon>Embryophyta</taxon>
        <taxon>Tracheophyta</taxon>
        <taxon>Spermatophyta</taxon>
        <taxon>Magnoliopsida</taxon>
        <taxon>eudicotyledons</taxon>
        <taxon>Gunneridae</taxon>
        <taxon>Pentapetalae</taxon>
        <taxon>asterids</taxon>
        <taxon>lamiids</taxon>
        <taxon>Lamiales</taxon>
        <taxon>Oleaceae</taxon>
        <taxon>Oleeae</taxon>
        <taxon>Olea</taxon>
    </lineage>
</organism>
<dbReference type="EMBL" id="CACTIH010005635">
    <property type="protein sequence ID" value="CAA2999474.1"/>
    <property type="molecule type" value="Genomic_DNA"/>
</dbReference>
<sequence>MGDSAVILAFPYASDLSNEAKQGNPALALEDSISFGRFMSESLSWEKWSTFSHKKYVEEAERSSQPGSVAQKKAFFEAHYKRIAAQKAAALLEQENSADEQKIPEEEVDDHKEDVEKVELDKVESVKLDQTALVTEKEALMETPVKKILMNQVHNLENNDTVTGSEINDIPKVDTSLLKVIEIDKQNSIAEREKLPVTSKKRTALSSLKSYFHHKKSKVPSSEKSRSKSLIARLERVGDREQKLNDKFNTEEMPKEKTRRKFRKAHHIFCFKA</sequence>
<evidence type="ECO:0000256" key="1">
    <source>
        <dbReference type="SAM" id="MobiDB-lite"/>
    </source>
</evidence>